<reference evidence="3" key="1">
    <citation type="submission" date="2016-02" db="EMBL/GenBank/DDBJ databases">
        <title>Draft genome sequence of Microdochium bolleyi, a fungal endophyte of beachgrass.</title>
        <authorList>
            <consortium name="DOE Joint Genome Institute"/>
            <person name="David A.S."/>
            <person name="May G."/>
            <person name="Haridas S."/>
            <person name="Lim J."/>
            <person name="Wang M."/>
            <person name="Labutti K."/>
            <person name="Lipzen A."/>
            <person name="Barry K."/>
            <person name="Grigoriev I.V."/>
        </authorList>
    </citation>
    <scope>NUCLEOTIDE SEQUENCE [LARGE SCALE GENOMIC DNA]</scope>
    <source>
        <strain evidence="3">J235TASD1</strain>
    </source>
</reference>
<feature type="region of interest" description="Disordered" evidence="1">
    <location>
        <begin position="25"/>
        <end position="168"/>
    </location>
</feature>
<evidence type="ECO:0008006" key="4">
    <source>
        <dbReference type="Google" id="ProtNLM"/>
    </source>
</evidence>
<dbReference type="Pfam" id="PF13563">
    <property type="entry name" value="2_5_RNA_ligase2"/>
    <property type="match status" value="1"/>
</dbReference>
<organism evidence="2 3">
    <name type="scientific">Microdochium bolleyi</name>
    <dbReference type="NCBI Taxonomy" id="196109"/>
    <lineage>
        <taxon>Eukaryota</taxon>
        <taxon>Fungi</taxon>
        <taxon>Dikarya</taxon>
        <taxon>Ascomycota</taxon>
        <taxon>Pezizomycotina</taxon>
        <taxon>Sordariomycetes</taxon>
        <taxon>Xylariomycetidae</taxon>
        <taxon>Xylariales</taxon>
        <taxon>Microdochiaceae</taxon>
        <taxon>Microdochium</taxon>
    </lineage>
</organism>
<feature type="compositionally biased region" description="Basic and acidic residues" evidence="1">
    <location>
        <begin position="77"/>
        <end position="117"/>
    </location>
</feature>
<protein>
    <recommendedName>
        <fullName evidence="4">RNA ligase/cyclic nucleotide phosphodiesterase</fullName>
    </recommendedName>
</protein>
<dbReference type="InParanoid" id="A0A136IUA5"/>
<dbReference type="STRING" id="196109.A0A136IUA5"/>
<feature type="compositionally biased region" description="Basic and acidic residues" evidence="1">
    <location>
        <begin position="128"/>
        <end position="141"/>
    </location>
</feature>
<evidence type="ECO:0000313" key="3">
    <source>
        <dbReference type="Proteomes" id="UP000070501"/>
    </source>
</evidence>
<dbReference type="Gene3D" id="3.90.1140.10">
    <property type="entry name" value="Cyclic phosphodiesterase"/>
    <property type="match status" value="1"/>
</dbReference>
<evidence type="ECO:0000256" key="1">
    <source>
        <dbReference type="SAM" id="MobiDB-lite"/>
    </source>
</evidence>
<dbReference type="AlphaFoldDB" id="A0A136IUA5"/>
<feature type="compositionally biased region" description="Low complexity" evidence="1">
    <location>
        <begin position="156"/>
        <end position="166"/>
    </location>
</feature>
<keyword evidence="3" id="KW-1185">Reference proteome</keyword>
<accession>A0A136IUA5</accession>
<proteinExistence type="predicted"/>
<sequence>MTTTTTSTKPVTGGGGVVSWSQIARDGGQQSAAITAQPIEASGGGFGVATAAPRASQQQHREQRRMYHQGSGGGSGRTERGVWRGQDGKERRGPSYEHHASNNSRDGNRSRDTERHNGGSSSHQKDRHNRETMRRAQENRPPRRHVQQLAEAVDAQQRQRQLQWQRNGGEEGDEAVVYVLALETDEGHRRAVSALRERHFPRAKLRVGAHITLFHALPGSRLAEIRDILRQVVQGTDSGSSGSSSEMVVKQPFEIHIEPSAAALMPMSKGLGLHVQGLQPAAQLRRALLGAFERSGVPLSEQDSNPRWRGHYTIQNHVRDGIVRRPRRAAATENHAQEHGESDAAWLREECRLDVLRHLLGPDDADHGDDEGLLVDRAHLRAGTVTGVTLWRYDDGDGNPRTRGRWLDPEPVLFRGAAGEPGPAA</sequence>
<dbReference type="EMBL" id="KQ964258">
    <property type="protein sequence ID" value="KXJ88492.1"/>
    <property type="molecule type" value="Genomic_DNA"/>
</dbReference>
<dbReference type="OrthoDB" id="5364416at2759"/>
<name>A0A136IUA5_9PEZI</name>
<evidence type="ECO:0000313" key="2">
    <source>
        <dbReference type="EMBL" id="KXJ88492.1"/>
    </source>
</evidence>
<gene>
    <name evidence="2" type="ORF">Micbo1qcDRAFT_214401</name>
</gene>
<dbReference type="Proteomes" id="UP000070501">
    <property type="component" value="Unassembled WGS sequence"/>
</dbReference>